<organism evidence="1 2">
    <name type="scientific">Punica granatum</name>
    <name type="common">Pomegranate</name>
    <dbReference type="NCBI Taxonomy" id="22663"/>
    <lineage>
        <taxon>Eukaryota</taxon>
        <taxon>Viridiplantae</taxon>
        <taxon>Streptophyta</taxon>
        <taxon>Embryophyta</taxon>
        <taxon>Tracheophyta</taxon>
        <taxon>Spermatophyta</taxon>
        <taxon>Magnoliopsida</taxon>
        <taxon>eudicotyledons</taxon>
        <taxon>Gunneridae</taxon>
        <taxon>Pentapetalae</taxon>
        <taxon>rosids</taxon>
        <taxon>malvids</taxon>
        <taxon>Myrtales</taxon>
        <taxon>Lythraceae</taxon>
        <taxon>Punica</taxon>
    </lineage>
</organism>
<gene>
    <name evidence="1" type="ORF">CRG98_032816</name>
</gene>
<evidence type="ECO:0000313" key="1">
    <source>
        <dbReference type="EMBL" id="PKI46791.1"/>
    </source>
</evidence>
<dbReference type="AlphaFoldDB" id="A0A2I0IS23"/>
<dbReference type="Proteomes" id="UP000233551">
    <property type="component" value="Unassembled WGS sequence"/>
</dbReference>
<reference evidence="1 2" key="1">
    <citation type="submission" date="2017-11" db="EMBL/GenBank/DDBJ databases">
        <title>De-novo sequencing of pomegranate (Punica granatum L.) genome.</title>
        <authorList>
            <person name="Akparov Z."/>
            <person name="Amiraslanov A."/>
            <person name="Hajiyeva S."/>
            <person name="Abbasov M."/>
            <person name="Kaur K."/>
            <person name="Hamwieh A."/>
            <person name="Solovyev V."/>
            <person name="Salamov A."/>
            <person name="Braich B."/>
            <person name="Kosarev P."/>
            <person name="Mahmoud A."/>
            <person name="Hajiyev E."/>
            <person name="Babayeva S."/>
            <person name="Izzatullayeva V."/>
            <person name="Mammadov A."/>
            <person name="Mammadov A."/>
            <person name="Sharifova S."/>
            <person name="Ojaghi J."/>
            <person name="Eynullazada K."/>
            <person name="Bayramov B."/>
            <person name="Abdulazimova A."/>
            <person name="Shahmuradov I."/>
        </authorList>
    </citation>
    <scope>NUCLEOTIDE SEQUENCE [LARGE SCALE GENOMIC DNA]</scope>
    <source>
        <strain evidence="2">cv. AG2017</strain>
        <tissue evidence="1">Leaf</tissue>
    </source>
</reference>
<proteinExistence type="predicted"/>
<evidence type="ECO:0000313" key="2">
    <source>
        <dbReference type="Proteomes" id="UP000233551"/>
    </source>
</evidence>
<dbReference type="EMBL" id="PGOL01002575">
    <property type="protein sequence ID" value="PKI46791.1"/>
    <property type="molecule type" value="Genomic_DNA"/>
</dbReference>
<name>A0A2I0IS23_PUNGR</name>
<comment type="caution">
    <text evidence="1">The sequence shown here is derived from an EMBL/GenBank/DDBJ whole genome shotgun (WGS) entry which is preliminary data.</text>
</comment>
<keyword evidence="2" id="KW-1185">Reference proteome</keyword>
<accession>A0A2I0IS23</accession>
<protein>
    <submittedName>
        <fullName evidence="1">Uncharacterized protein</fullName>
    </submittedName>
</protein>
<sequence length="113" mass="12241">MCSRVNSTPVATRAAALPRPKRLFAGMPARQTPVRAHASAPNARMHACRALDAPARTPARSSAQPVCWRTPARSPDVHAHPNVHPLHPSILPSVLLSHPTLEHFPDSFLASRD</sequence>